<dbReference type="EMBL" id="VMBP01000004">
    <property type="protein sequence ID" value="TSJ61619.1"/>
    <property type="molecule type" value="Genomic_DNA"/>
</dbReference>
<sequence length="317" mass="33451">MLRLVLAGTALAIRSQANRENAMPSSVSLLGLGSMGSALARALIAAGIRPTLWNRSPARGAPFASSANLADSIVDAVERSDLVISCLINYAATRSSLDRPEVIEALKGKTLVQLATGLPADATELAEWAGRHGIRYLDGRICCFPATIGRPDAVIYYGGDTATFETHVGTLVALAGKSIYAGENVTNPTMLDCAFLSYCFAAPMAMLHGAAICEAAGLDPDLFFAALPSFSADVNRRSVSFREAIRARDFANVQSALQTDLAGARMWLTCSSELGVDPAFAQALLDVMKVPVDEGKGALDTAYLFQTFRGAKGRLPS</sequence>
<dbReference type="PIRSF" id="PIRSF000103">
    <property type="entry name" value="HIBADH"/>
    <property type="match status" value="1"/>
</dbReference>
<feature type="domain" description="NADPH-dependent reductive aminase-like C-terminal" evidence="3">
    <location>
        <begin position="189"/>
        <end position="309"/>
    </location>
</feature>
<evidence type="ECO:0000259" key="2">
    <source>
        <dbReference type="Pfam" id="PF03446"/>
    </source>
</evidence>
<dbReference type="PANTHER" id="PTHR43580:SF2">
    <property type="entry name" value="CYTOKINE-LIKE NUCLEAR FACTOR N-PAC"/>
    <property type="match status" value="1"/>
</dbReference>
<evidence type="ECO:0000313" key="5">
    <source>
        <dbReference type="Proteomes" id="UP000315321"/>
    </source>
</evidence>
<protein>
    <submittedName>
        <fullName evidence="4">NAD(P)-dependent oxidoreductase</fullName>
    </submittedName>
</protein>
<dbReference type="InterPro" id="IPR013328">
    <property type="entry name" value="6PGD_dom2"/>
</dbReference>
<name>A0ABY3DPW3_9HYPH</name>
<dbReference type="Pfam" id="PF21761">
    <property type="entry name" value="RedAm-like_C"/>
    <property type="match status" value="1"/>
</dbReference>
<dbReference type="InterPro" id="IPR048666">
    <property type="entry name" value="RedAm-like_C"/>
</dbReference>
<comment type="caution">
    <text evidence="4">The sequence shown here is derived from an EMBL/GenBank/DDBJ whole genome shotgun (WGS) entry which is preliminary data.</text>
</comment>
<dbReference type="Gene3D" id="3.40.50.720">
    <property type="entry name" value="NAD(P)-binding Rossmann-like Domain"/>
    <property type="match status" value="1"/>
</dbReference>
<feature type="domain" description="6-phosphogluconate dehydrogenase NADP-binding" evidence="2">
    <location>
        <begin position="27"/>
        <end position="180"/>
    </location>
</feature>
<dbReference type="Proteomes" id="UP000315321">
    <property type="component" value="Unassembled WGS sequence"/>
</dbReference>
<reference evidence="4 5" key="1">
    <citation type="submission" date="2019-07" db="EMBL/GenBank/DDBJ databases">
        <authorList>
            <person name="Grouzdev D.S."/>
        </authorList>
    </citation>
    <scope>NUCLEOTIDE SEQUENCE [LARGE SCALE GENOMIC DNA]</scope>
    <source>
        <strain evidence="4 5">3C</strain>
    </source>
</reference>
<proteinExistence type="predicted"/>
<dbReference type="Pfam" id="PF03446">
    <property type="entry name" value="NAD_binding_2"/>
    <property type="match status" value="1"/>
</dbReference>
<dbReference type="SUPFAM" id="SSF51735">
    <property type="entry name" value="NAD(P)-binding Rossmann-fold domains"/>
    <property type="match status" value="1"/>
</dbReference>
<dbReference type="Gene3D" id="1.10.1040.10">
    <property type="entry name" value="N-(1-d-carboxylethyl)-l-norvaline Dehydrogenase, domain 2"/>
    <property type="match status" value="1"/>
</dbReference>
<dbReference type="InterPro" id="IPR036291">
    <property type="entry name" value="NAD(P)-bd_dom_sf"/>
</dbReference>
<dbReference type="PANTHER" id="PTHR43580">
    <property type="entry name" value="OXIDOREDUCTASE GLYR1-RELATED"/>
    <property type="match status" value="1"/>
</dbReference>
<organism evidence="4 5">
    <name type="scientific">Ancylobacter moscoviensis</name>
    <dbReference type="NCBI Taxonomy" id="2597768"/>
    <lineage>
        <taxon>Bacteria</taxon>
        <taxon>Pseudomonadati</taxon>
        <taxon>Pseudomonadota</taxon>
        <taxon>Alphaproteobacteria</taxon>
        <taxon>Hyphomicrobiales</taxon>
        <taxon>Xanthobacteraceae</taxon>
        <taxon>Ancylobacter</taxon>
    </lineage>
</organism>
<accession>A0ABY3DPW3</accession>
<dbReference type="InterPro" id="IPR006115">
    <property type="entry name" value="6PGDH_NADP-bd"/>
</dbReference>
<dbReference type="InterPro" id="IPR008927">
    <property type="entry name" value="6-PGluconate_DH-like_C_sf"/>
</dbReference>
<evidence type="ECO:0000313" key="4">
    <source>
        <dbReference type="EMBL" id="TSJ61619.1"/>
    </source>
</evidence>
<evidence type="ECO:0000259" key="3">
    <source>
        <dbReference type="Pfam" id="PF21761"/>
    </source>
</evidence>
<dbReference type="SUPFAM" id="SSF48179">
    <property type="entry name" value="6-phosphogluconate dehydrogenase C-terminal domain-like"/>
    <property type="match status" value="1"/>
</dbReference>
<dbReference type="InterPro" id="IPR051265">
    <property type="entry name" value="HIBADH-related_NP60_sf"/>
</dbReference>
<keyword evidence="1" id="KW-0560">Oxidoreductase</keyword>
<keyword evidence="5" id="KW-1185">Reference proteome</keyword>
<gene>
    <name evidence="4" type="ORF">FO470_14210</name>
</gene>
<dbReference type="InterPro" id="IPR015815">
    <property type="entry name" value="HIBADH-related"/>
</dbReference>
<evidence type="ECO:0000256" key="1">
    <source>
        <dbReference type="ARBA" id="ARBA00023002"/>
    </source>
</evidence>